<feature type="region of interest" description="Disordered" evidence="8">
    <location>
        <begin position="137"/>
        <end position="169"/>
    </location>
</feature>
<dbReference type="GO" id="GO:0010008">
    <property type="term" value="C:endosome membrane"/>
    <property type="evidence" value="ECO:0007669"/>
    <property type="project" value="UniProtKB-SubCell"/>
</dbReference>
<keyword evidence="11" id="KW-0675">Receptor</keyword>
<feature type="region of interest" description="Disordered" evidence="8">
    <location>
        <begin position="285"/>
        <end position="330"/>
    </location>
</feature>
<feature type="compositionally biased region" description="Gly residues" evidence="8">
    <location>
        <begin position="291"/>
        <end position="300"/>
    </location>
</feature>
<gene>
    <name evidence="11" type="ORF">UCRPC4_g06897</name>
</gene>
<evidence type="ECO:0000313" key="11">
    <source>
        <dbReference type="EMBL" id="KKY13931.1"/>
    </source>
</evidence>
<keyword evidence="7" id="KW-1015">Disulfide bond</keyword>
<dbReference type="PANTHER" id="PTHR15071:SF0">
    <property type="entry name" value="MANNOSE 6-PHOSPHATE RECEPTOR-LIKE PROTEIN 1"/>
    <property type="match status" value="1"/>
</dbReference>
<protein>
    <submittedName>
        <fullName evidence="11">Putative vacuolar sorting receptor</fullName>
    </submittedName>
</protein>
<organism evidence="11 12">
    <name type="scientific">Phaeomoniella chlamydospora</name>
    <name type="common">Phaeoacremonium chlamydosporum</name>
    <dbReference type="NCBI Taxonomy" id="158046"/>
    <lineage>
        <taxon>Eukaryota</taxon>
        <taxon>Fungi</taxon>
        <taxon>Dikarya</taxon>
        <taxon>Ascomycota</taxon>
        <taxon>Pezizomycotina</taxon>
        <taxon>Eurotiomycetes</taxon>
        <taxon>Chaetothyriomycetidae</taxon>
        <taxon>Phaeomoniellales</taxon>
        <taxon>Phaeomoniellaceae</taxon>
        <taxon>Phaeomoniella</taxon>
    </lineage>
</organism>
<dbReference type="InterPro" id="IPR044865">
    <property type="entry name" value="MRH_dom"/>
</dbReference>
<feature type="compositionally biased region" description="Basic and acidic residues" evidence="8">
    <location>
        <begin position="310"/>
        <end position="322"/>
    </location>
</feature>
<comment type="subcellular location">
    <subcellularLocation>
        <location evidence="1">Endomembrane system</location>
    </subcellularLocation>
</comment>
<keyword evidence="6" id="KW-0472">Membrane</keyword>
<accession>A0A0G2DUS5</accession>
<keyword evidence="4 9" id="KW-0732">Signal</keyword>
<dbReference type="AlphaFoldDB" id="A0A0G2DUS5"/>
<dbReference type="Proteomes" id="UP000053317">
    <property type="component" value="Unassembled WGS sequence"/>
</dbReference>
<dbReference type="GO" id="GO:0000139">
    <property type="term" value="C:Golgi membrane"/>
    <property type="evidence" value="ECO:0007669"/>
    <property type="project" value="UniProtKB-SubCell"/>
</dbReference>
<dbReference type="PANTHER" id="PTHR15071">
    <property type="entry name" value="MANNOSE-6-PHOSPHATE RECEPTOR FAMILY MEMBER"/>
    <property type="match status" value="1"/>
</dbReference>
<evidence type="ECO:0000256" key="7">
    <source>
        <dbReference type="ARBA" id="ARBA00023157"/>
    </source>
</evidence>
<evidence type="ECO:0000259" key="10">
    <source>
        <dbReference type="PROSITE" id="PS51914"/>
    </source>
</evidence>
<dbReference type="InterPro" id="IPR009011">
    <property type="entry name" value="Man6P_isomerase_rcpt-bd_dom_sf"/>
</dbReference>
<feature type="compositionally biased region" description="Acidic residues" evidence="8">
    <location>
        <begin position="150"/>
        <end position="164"/>
    </location>
</feature>
<dbReference type="Gene3D" id="2.70.130.10">
    <property type="entry name" value="Mannose-6-phosphate receptor binding domain"/>
    <property type="match status" value="1"/>
</dbReference>
<proteinExistence type="predicted"/>
<evidence type="ECO:0000313" key="12">
    <source>
        <dbReference type="Proteomes" id="UP000053317"/>
    </source>
</evidence>
<evidence type="ECO:0000256" key="2">
    <source>
        <dbReference type="ARBA" id="ARBA00022448"/>
    </source>
</evidence>
<keyword evidence="12" id="KW-1185">Reference proteome</keyword>
<feature type="chain" id="PRO_5002543199" evidence="9">
    <location>
        <begin position="18"/>
        <end position="330"/>
    </location>
</feature>
<dbReference type="OrthoDB" id="4504960at2759"/>
<feature type="domain" description="MRH" evidence="10">
    <location>
        <begin position="26"/>
        <end position="225"/>
    </location>
</feature>
<evidence type="ECO:0000256" key="9">
    <source>
        <dbReference type="SAM" id="SignalP"/>
    </source>
</evidence>
<keyword evidence="5" id="KW-1133">Transmembrane helix</keyword>
<name>A0A0G2DUS5_PHACM</name>
<comment type="caution">
    <text evidence="11">The sequence shown here is derived from an EMBL/GenBank/DDBJ whole genome shotgun (WGS) entry which is preliminary data.</text>
</comment>
<evidence type="ECO:0000256" key="6">
    <source>
        <dbReference type="ARBA" id="ARBA00023136"/>
    </source>
</evidence>
<evidence type="ECO:0000256" key="1">
    <source>
        <dbReference type="ARBA" id="ARBA00004308"/>
    </source>
</evidence>
<dbReference type="EMBL" id="LCWF01000248">
    <property type="protein sequence ID" value="KKY13931.1"/>
    <property type="molecule type" value="Genomic_DNA"/>
</dbReference>
<evidence type="ECO:0000256" key="5">
    <source>
        <dbReference type="ARBA" id="ARBA00022989"/>
    </source>
</evidence>
<evidence type="ECO:0000256" key="8">
    <source>
        <dbReference type="SAM" id="MobiDB-lite"/>
    </source>
</evidence>
<dbReference type="PROSITE" id="PS51914">
    <property type="entry name" value="MRH"/>
    <property type="match status" value="1"/>
</dbReference>
<dbReference type="SUPFAM" id="SSF50911">
    <property type="entry name" value="Mannose 6-phosphate receptor domain"/>
    <property type="match status" value="1"/>
</dbReference>
<keyword evidence="3" id="KW-0812">Transmembrane</keyword>
<keyword evidence="2" id="KW-0813">Transport</keyword>
<evidence type="ECO:0000256" key="4">
    <source>
        <dbReference type="ARBA" id="ARBA00022729"/>
    </source>
</evidence>
<dbReference type="GO" id="GO:0007034">
    <property type="term" value="P:vacuolar transport"/>
    <property type="evidence" value="ECO:0007669"/>
    <property type="project" value="TreeGrafter"/>
</dbReference>
<sequence length="330" mass="35862">MLFATTILLSLIPSLLAADSSKSKAKPCTIHSPNTGSYFDLTTIQAQAPSSKSKDARTESWHSRGYDYGANFTLNFCAPVLEDLEDVEGIPDRRAANISAFYKKEGKVYSIGEANTEPIFRGRKLVLNYTNGSPCEDYETASLSPRGIFDDDDDDDDEDEDDDDHLNKWKSSYDSAASKRTKSTIISFLCDRDPQYTDHPQISFIGTTDSCSYHFEVRSRAACGGAPSQSPSSLGPGGVFFVILDAFIIITSSLAHTLRIPTGTGSGFSFNRAFNNSGGGYHRVGDDSAGHVGGRTGEGGRAASVGRGGRGRDQDEENRLIDQLDEEWDD</sequence>
<reference evidence="11 12" key="1">
    <citation type="submission" date="2015-05" db="EMBL/GenBank/DDBJ databases">
        <title>Distinctive expansion of gene families associated with plant cell wall degradation and secondary metabolism in the genomes of grapevine trunk pathogens.</title>
        <authorList>
            <person name="Lawrence D.P."/>
            <person name="Travadon R."/>
            <person name="Rolshausen P.E."/>
            <person name="Baumgartner K."/>
        </authorList>
    </citation>
    <scope>NUCLEOTIDE SEQUENCE [LARGE SCALE GENOMIC DNA]</scope>
    <source>
        <strain evidence="11">UCRPC4</strain>
    </source>
</reference>
<feature type="signal peptide" evidence="9">
    <location>
        <begin position="1"/>
        <end position="17"/>
    </location>
</feature>
<dbReference type="GO" id="GO:0005770">
    <property type="term" value="C:late endosome"/>
    <property type="evidence" value="ECO:0007669"/>
    <property type="project" value="TreeGrafter"/>
</dbReference>
<reference evidence="11 12" key="2">
    <citation type="submission" date="2015-05" db="EMBL/GenBank/DDBJ databases">
        <authorList>
            <person name="Morales-Cruz A."/>
            <person name="Amrine K.C."/>
            <person name="Cantu D."/>
        </authorList>
    </citation>
    <scope>NUCLEOTIDE SEQUENCE [LARGE SCALE GENOMIC DNA]</scope>
    <source>
        <strain evidence="11">UCRPC4</strain>
    </source>
</reference>
<evidence type="ECO:0000256" key="3">
    <source>
        <dbReference type="ARBA" id="ARBA00022692"/>
    </source>
</evidence>